<keyword evidence="2" id="KW-0378">Hydrolase</keyword>
<dbReference type="EMBL" id="SJPL01000001">
    <property type="protein sequence ID" value="TWT68506.1"/>
    <property type="molecule type" value="Genomic_DNA"/>
</dbReference>
<proteinExistence type="predicted"/>
<dbReference type="InterPro" id="IPR049492">
    <property type="entry name" value="BD-FAE-like_dom"/>
</dbReference>
<keyword evidence="2" id="KW-0624">Polysaccharide degradation</keyword>
<protein>
    <submittedName>
        <fullName evidence="2">Endo-1,4-beta-xylanase Z</fullName>
        <ecNumber evidence="2">3.2.1.8</ecNumber>
    </submittedName>
</protein>
<dbReference type="PANTHER" id="PTHR48098:SF1">
    <property type="entry name" value="DIACYLGLYCEROL ACYLTRANSFERASE_MYCOLYLTRANSFERASE AG85A"/>
    <property type="match status" value="1"/>
</dbReference>
<sequence>MIAVTVILRTACFTGNILSMRCHPQLLLLLVATLLFFVTHPAFAQRTPPSQWKWVDNNIADDCQHHTLYSEASGRDIGFSVYLPPGYETSNQRYPVVYYLHGAGGSESSSREFAWAVKQAIADKAIQPVIYVFPNGGQRSGYRDWDDGTVMTESWIIQELIPHIDSTFRTIASRDGRALCGWSMGGGGSLRFAMKYPNLFCAAATMSAALVMPGEDANDSAAANLRRNIDEIRDRVGIWMVVGETDFLKPGNEAFAEALTTLDVDHSLTILPQTGHNLGQMSAKFHRDIVMMLDTHLAEPQAVAPESDSIRLIQDESYRPDTADPYARRRCKLDWYLPTDTAATATLVWFHGGSIRSGDKAGDIAVNLARRFCHDGFAVVSVNYRLSPKVNYPVYLDDAAAAVAHVIGRVREYVGEQSKVYVSGHSAGGYLAAMVGVHPDALAKHGCSTDLLAGVIPVSGQMITHSTVRAERGIDRSRPVIDAAAPAYHVDDSAPPFLCIVGDDDLPARSAENRYFVAAMKAAGHAHIRFVEVPGRNHSTIANQMGQPDDAVARLITRFMTGK</sequence>
<dbReference type="GO" id="GO:0016747">
    <property type="term" value="F:acyltransferase activity, transferring groups other than amino-acyl groups"/>
    <property type="evidence" value="ECO:0007669"/>
    <property type="project" value="TreeGrafter"/>
</dbReference>
<keyword evidence="2" id="KW-0119">Carbohydrate metabolism</keyword>
<name>A0A5C5XYK9_9PLAN</name>
<dbReference type="Pfam" id="PF20434">
    <property type="entry name" value="BD-FAE"/>
    <property type="match status" value="1"/>
</dbReference>
<accession>A0A5C5XYK9</accession>
<dbReference type="OrthoDB" id="9806180at2"/>
<gene>
    <name evidence="2" type="primary">xynZ_1</name>
    <name evidence="2" type="ORF">Pan14r_07520</name>
</gene>
<keyword evidence="2" id="KW-0326">Glycosidase</keyword>
<evidence type="ECO:0000313" key="2">
    <source>
        <dbReference type="EMBL" id="TWT68506.1"/>
    </source>
</evidence>
<dbReference type="InterPro" id="IPR000801">
    <property type="entry name" value="Esterase-like"/>
</dbReference>
<keyword evidence="2" id="KW-0858">Xylan degradation</keyword>
<organism evidence="2 3">
    <name type="scientific">Crateriforma conspicua</name>
    <dbReference type="NCBI Taxonomy" id="2527996"/>
    <lineage>
        <taxon>Bacteria</taxon>
        <taxon>Pseudomonadati</taxon>
        <taxon>Planctomycetota</taxon>
        <taxon>Planctomycetia</taxon>
        <taxon>Planctomycetales</taxon>
        <taxon>Planctomycetaceae</taxon>
        <taxon>Crateriforma</taxon>
    </lineage>
</organism>
<comment type="caution">
    <text evidence="2">The sequence shown here is derived from an EMBL/GenBank/DDBJ whole genome shotgun (WGS) entry which is preliminary data.</text>
</comment>
<dbReference type="PANTHER" id="PTHR48098">
    <property type="entry name" value="ENTEROCHELIN ESTERASE-RELATED"/>
    <property type="match status" value="1"/>
</dbReference>
<evidence type="ECO:0000259" key="1">
    <source>
        <dbReference type="Pfam" id="PF20434"/>
    </source>
</evidence>
<dbReference type="GO" id="GO:0031176">
    <property type="term" value="F:endo-1,4-beta-xylanase activity"/>
    <property type="evidence" value="ECO:0007669"/>
    <property type="project" value="UniProtKB-EC"/>
</dbReference>
<dbReference type="SUPFAM" id="SSF53474">
    <property type="entry name" value="alpha/beta-Hydrolases"/>
    <property type="match status" value="2"/>
</dbReference>
<evidence type="ECO:0000313" key="3">
    <source>
        <dbReference type="Proteomes" id="UP000317238"/>
    </source>
</evidence>
<keyword evidence="3" id="KW-1185">Reference proteome</keyword>
<dbReference type="GO" id="GO:0045493">
    <property type="term" value="P:xylan catabolic process"/>
    <property type="evidence" value="ECO:0007669"/>
    <property type="project" value="UniProtKB-KW"/>
</dbReference>
<reference evidence="2 3" key="1">
    <citation type="submission" date="2019-02" db="EMBL/GenBank/DDBJ databases">
        <title>Deep-cultivation of Planctomycetes and their phenomic and genomic characterization uncovers novel biology.</title>
        <authorList>
            <person name="Wiegand S."/>
            <person name="Jogler M."/>
            <person name="Boedeker C."/>
            <person name="Pinto D."/>
            <person name="Vollmers J."/>
            <person name="Rivas-Marin E."/>
            <person name="Kohn T."/>
            <person name="Peeters S.H."/>
            <person name="Heuer A."/>
            <person name="Rast P."/>
            <person name="Oberbeckmann S."/>
            <person name="Bunk B."/>
            <person name="Jeske O."/>
            <person name="Meyerdierks A."/>
            <person name="Storesund J.E."/>
            <person name="Kallscheuer N."/>
            <person name="Luecker S."/>
            <person name="Lage O.M."/>
            <person name="Pohl T."/>
            <person name="Merkel B.J."/>
            <person name="Hornburger P."/>
            <person name="Mueller R.-W."/>
            <person name="Bruemmer F."/>
            <person name="Labrenz M."/>
            <person name="Spormann A.M."/>
            <person name="Op Den Camp H."/>
            <person name="Overmann J."/>
            <person name="Amann R."/>
            <person name="Jetten M.S.M."/>
            <person name="Mascher T."/>
            <person name="Medema M.H."/>
            <person name="Devos D.P."/>
            <person name="Kaster A.-K."/>
            <person name="Ovreas L."/>
            <person name="Rohde M."/>
            <person name="Galperin M.Y."/>
            <person name="Jogler C."/>
        </authorList>
    </citation>
    <scope>NUCLEOTIDE SEQUENCE [LARGE SCALE GENOMIC DNA]</scope>
    <source>
        <strain evidence="2 3">Pan14r</strain>
    </source>
</reference>
<dbReference type="Pfam" id="PF00756">
    <property type="entry name" value="Esterase"/>
    <property type="match status" value="1"/>
</dbReference>
<dbReference type="InterPro" id="IPR029058">
    <property type="entry name" value="AB_hydrolase_fold"/>
</dbReference>
<dbReference type="Proteomes" id="UP000317238">
    <property type="component" value="Unassembled WGS sequence"/>
</dbReference>
<dbReference type="InterPro" id="IPR050583">
    <property type="entry name" value="Mycobacterial_A85_antigen"/>
</dbReference>
<dbReference type="Gene3D" id="3.40.50.1820">
    <property type="entry name" value="alpha/beta hydrolase"/>
    <property type="match status" value="2"/>
</dbReference>
<feature type="domain" description="BD-FAE-like" evidence="1">
    <location>
        <begin position="333"/>
        <end position="439"/>
    </location>
</feature>
<dbReference type="EC" id="3.2.1.8" evidence="2"/>
<dbReference type="AlphaFoldDB" id="A0A5C5XYK9"/>